<organism evidence="2 3">
    <name type="scientific">Calocera viscosa (strain TUFC12733)</name>
    <dbReference type="NCBI Taxonomy" id="1330018"/>
    <lineage>
        <taxon>Eukaryota</taxon>
        <taxon>Fungi</taxon>
        <taxon>Dikarya</taxon>
        <taxon>Basidiomycota</taxon>
        <taxon>Agaricomycotina</taxon>
        <taxon>Dacrymycetes</taxon>
        <taxon>Dacrymycetales</taxon>
        <taxon>Dacrymycetaceae</taxon>
        <taxon>Calocera</taxon>
    </lineage>
</organism>
<dbReference type="EMBL" id="KV417377">
    <property type="protein sequence ID" value="KZO89608.1"/>
    <property type="molecule type" value="Genomic_DNA"/>
</dbReference>
<evidence type="ECO:0000313" key="2">
    <source>
        <dbReference type="EMBL" id="KZO89608.1"/>
    </source>
</evidence>
<gene>
    <name evidence="2" type="ORF">CALVIDRAFT_46784</name>
</gene>
<evidence type="ECO:0000256" key="1">
    <source>
        <dbReference type="SAM" id="MobiDB-lite"/>
    </source>
</evidence>
<feature type="region of interest" description="Disordered" evidence="1">
    <location>
        <begin position="97"/>
        <end position="123"/>
    </location>
</feature>
<accession>A0A167FL00</accession>
<protein>
    <submittedName>
        <fullName evidence="2">Uncharacterized protein</fullName>
    </submittedName>
</protein>
<sequence>MCMHAVPRPPYRTCERGDEFTPHLACNERMRQEPSHITESRRTSTFHVGKRVLPALMWEMLLPLGQKQPAGCQTTPMVNSKQAAPDRGTLRAEAGTHSTDLGTTYNSGCHSGSELKSPDERNETTARLEIVKALAARARHAVMHCYPYRSHLDAGGSGKTRMNIERRRSTACCIRHRSFEGRQ</sequence>
<feature type="compositionally biased region" description="Polar residues" evidence="1">
    <location>
        <begin position="97"/>
        <end position="110"/>
    </location>
</feature>
<dbReference type="AlphaFoldDB" id="A0A167FL00"/>
<dbReference type="Proteomes" id="UP000076738">
    <property type="component" value="Unassembled WGS sequence"/>
</dbReference>
<keyword evidence="3" id="KW-1185">Reference proteome</keyword>
<proteinExistence type="predicted"/>
<evidence type="ECO:0000313" key="3">
    <source>
        <dbReference type="Proteomes" id="UP000076738"/>
    </source>
</evidence>
<reference evidence="2 3" key="1">
    <citation type="journal article" date="2016" name="Mol. Biol. Evol.">
        <title>Comparative Genomics of Early-Diverging Mushroom-Forming Fungi Provides Insights into the Origins of Lignocellulose Decay Capabilities.</title>
        <authorList>
            <person name="Nagy L.G."/>
            <person name="Riley R."/>
            <person name="Tritt A."/>
            <person name="Adam C."/>
            <person name="Daum C."/>
            <person name="Floudas D."/>
            <person name="Sun H."/>
            <person name="Yadav J.S."/>
            <person name="Pangilinan J."/>
            <person name="Larsson K.H."/>
            <person name="Matsuura K."/>
            <person name="Barry K."/>
            <person name="Labutti K."/>
            <person name="Kuo R."/>
            <person name="Ohm R.A."/>
            <person name="Bhattacharya S.S."/>
            <person name="Shirouzu T."/>
            <person name="Yoshinaga Y."/>
            <person name="Martin F.M."/>
            <person name="Grigoriev I.V."/>
            <person name="Hibbett D.S."/>
        </authorList>
    </citation>
    <scope>NUCLEOTIDE SEQUENCE [LARGE SCALE GENOMIC DNA]</scope>
    <source>
        <strain evidence="2 3">TUFC12733</strain>
    </source>
</reference>
<name>A0A167FL00_CALVF</name>